<reference evidence="1 2" key="1">
    <citation type="submission" date="2023-03" db="EMBL/GenBank/DDBJ databases">
        <title>Genome insight into feeding habits of ladybird beetles.</title>
        <authorList>
            <person name="Li H.-S."/>
            <person name="Huang Y.-H."/>
            <person name="Pang H."/>
        </authorList>
    </citation>
    <scope>NUCLEOTIDE SEQUENCE [LARGE SCALE GENOMIC DNA]</scope>
    <source>
        <strain evidence="1">SYSU_2023b</strain>
        <tissue evidence="1">Whole body</tissue>
    </source>
</reference>
<sequence length="140" mass="15915">MLISARIQILGPSPRHGSPRNFDINMAKKCQGLPSPKRRISEICDERGKLHIMFEMVEFRRCPLWIFQQTKCGQSNLEKLHNATKNLKSPCTKIKNRKLNTTIKCINQLSNELKNAGVDTTTVINVLSAAKNMTGEFKFN</sequence>
<accession>A0AAW1TZX4</accession>
<dbReference type="EMBL" id="JARQZJ010000031">
    <property type="protein sequence ID" value="KAK9874243.1"/>
    <property type="molecule type" value="Genomic_DNA"/>
</dbReference>
<keyword evidence="2" id="KW-1185">Reference proteome</keyword>
<evidence type="ECO:0000313" key="2">
    <source>
        <dbReference type="Proteomes" id="UP001431783"/>
    </source>
</evidence>
<gene>
    <name evidence="1" type="ORF">WA026_002598</name>
</gene>
<proteinExistence type="predicted"/>
<organism evidence="1 2">
    <name type="scientific">Henosepilachna vigintioctopunctata</name>
    <dbReference type="NCBI Taxonomy" id="420089"/>
    <lineage>
        <taxon>Eukaryota</taxon>
        <taxon>Metazoa</taxon>
        <taxon>Ecdysozoa</taxon>
        <taxon>Arthropoda</taxon>
        <taxon>Hexapoda</taxon>
        <taxon>Insecta</taxon>
        <taxon>Pterygota</taxon>
        <taxon>Neoptera</taxon>
        <taxon>Endopterygota</taxon>
        <taxon>Coleoptera</taxon>
        <taxon>Polyphaga</taxon>
        <taxon>Cucujiformia</taxon>
        <taxon>Coccinelloidea</taxon>
        <taxon>Coccinellidae</taxon>
        <taxon>Epilachninae</taxon>
        <taxon>Epilachnini</taxon>
        <taxon>Henosepilachna</taxon>
    </lineage>
</organism>
<comment type="caution">
    <text evidence="1">The sequence shown here is derived from an EMBL/GenBank/DDBJ whole genome shotgun (WGS) entry which is preliminary data.</text>
</comment>
<protein>
    <submittedName>
        <fullName evidence="1">Uncharacterized protein</fullName>
    </submittedName>
</protein>
<dbReference type="Proteomes" id="UP001431783">
    <property type="component" value="Unassembled WGS sequence"/>
</dbReference>
<dbReference type="AlphaFoldDB" id="A0AAW1TZX4"/>
<name>A0AAW1TZX4_9CUCU</name>
<evidence type="ECO:0000313" key="1">
    <source>
        <dbReference type="EMBL" id="KAK9874243.1"/>
    </source>
</evidence>